<proteinExistence type="predicted"/>
<dbReference type="Proteomes" id="UP000791440">
    <property type="component" value="Unassembled WGS sequence"/>
</dbReference>
<reference evidence="2" key="2">
    <citation type="submission" date="2020-12" db="EMBL/GenBank/DDBJ databases">
        <authorList>
            <person name="Kanost M."/>
        </authorList>
    </citation>
    <scope>NUCLEOTIDE SEQUENCE</scope>
</reference>
<protein>
    <submittedName>
        <fullName evidence="2">Uncharacterized protein</fullName>
    </submittedName>
</protein>
<organism evidence="2 3">
    <name type="scientific">Manduca sexta</name>
    <name type="common">Tobacco hawkmoth</name>
    <name type="synonym">Tobacco hornworm</name>
    <dbReference type="NCBI Taxonomy" id="7130"/>
    <lineage>
        <taxon>Eukaryota</taxon>
        <taxon>Metazoa</taxon>
        <taxon>Ecdysozoa</taxon>
        <taxon>Arthropoda</taxon>
        <taxon>Hexapoda</taxon>
        <taxon>Insecta</taxon>
        <taxon>Pterygota</taxon>
        <taxon>Neoptera</taxon>
        <taxon>Endopterygota</taxon>
        <taxon>Lepidoptera</taxon>
        <taxon>Glossata</taxon>
        <taxon>Ditrysia</taxon>
        <taxon>Bombycoidea</taxon>
        <taxon>Sphingidae</taxon>
        <taxon>Sphinginae</taxon>
        <taxon>Sphingini</taxon>
        <taxon>Manduca</taxon>
    </lineage>
</organism>
<keyword evidence="1" id="KW-0812">Transmembrane</keyword>
<evidence type="ECO:0000313" key="3">
    <source>
        <dbReference type="Proteomes" id="UP000791440"/>
    </source>
</evidence>
<evidence type="ECO:0000313" key="2">
    <source>
        <dbReference type="EMBL" id="KAG6447036.1"/>
    </source>
</evidence>
<evidence type="ECO:0000256" key="1">
    <source>
        <dbReference type="SAM" id="Phobius"/>
    </source>
</evidence>
<keyword evidence="1" id="KW-0472">Membrane</keyword>
<feature type="transmembrane region" description="Helical" evidence="1">
    <location>
        <begin position="17"/>
        <end position="35"/>
    </location>
</feature>
<dbReference type="EMBL" id="JH668340">
    <property type="protein sequence ID" value="KAG6447036.1"/>
    <property type="molecule type" value="Genomic_DNA"/>
</dbReference>
<reference evidence="2" key="1">
    <citation type="journal article" date="2016" name="Insect Biochem. Mol. Biol.">
        <title>Multifaceted biological insights from a draft genome sequence of the tobacco hornworm moth, Manduca sexta.</title>
        <authorList>
            <person name="Kanost M.R."/>
            <person name="Arrese E.L."/>
            <person name="Cao X."/>
            <person name="Chen Y.R."/>
            <person name="Chellapilla S."/>
            <person name="Goldsmith M.R."/>
            <person name="Grosse-Wilde E."/>
            <person name="Heckel D.G."/>
            <person name="Herndon N."/>
            <person name="Jiang H."/>
            <person name="Papanicolaou A."/>
            <person name="Qu J."/>
            <person name="Soulages J.L."/>
            <person name="Vogel H."/>
            <person name="Walters J."/>
            <person name="Waterhouse R.M."/>
            <person name="Ahn S.J."/>
            <person name="Almeida F.C."/>
            <person name="An C."/>
            <person name="Aqrawi P."/>
            <person name="Bretschneider A."/>
            <person name="Bryant W.B."/>
            <person name="Bucks S."/>
            <person name="Chao H."/>
            <person name="Chevignon G."/>
            <person name="Christen J.M."/>
            <person name="Clarke D.F."/>
            <person name="Dittmer N.T."/>
            <person name="Ferguson L.C.F."/>
            <person name="Garavelou S."/>
            <person name="Gordon K.H.J."/>
            <person name="Gunaratna R.T."/>
            <person name="Han Y."/>
            <person name="Hauser F."/>
            <person name="He Y."/>
            <person name="Heidel-Fischer H."/>
            <person name="Hirsh A."/>
            <person name="Hu Y."/>
            <person name="Jiang H."/>
            <person name="Kalra D."/>
            <person name="Klinner C."/>
            <person name="Konig C."/>
            <person name="Kovar C."/>
            <person name="Kroll A.R."/>
            <person name="Kuwar S.S."/>
            <person name="Lee S.L."/>
            <person name="Lehman R."/>
            <person name="Li K."/>
            <person name="Li Z."/>
            <person name="Liang H."/>
            <person name="Lovelace S."/>
            <person name="Lu Z."/>
            <person name="Mansfield J.H."/>
            <person name="McCulloch K.J."/>
            <person name="Mathew T."/>
            <person name="Morton B."/>
            <person name="Muzny D.M."/>
            <person name="Neunemann D."/>
            <person name="Ongeri F."/>
            <person name="Pauchet Y."/>
            <person name="Pu L.L."/>
            <person name="Pyrousis I."/>
            <person name="Rao X.J."/>
            <person name="Redding A."/>
            <person name="Roesel C."/>
            <person name="Sanchez-Gracia A."/>
            <person name="Schaack S."/>
            <person name="Shukla A."/>
            <person name="Tetreau G."/>
            <person name="Wang Y."/>
            <person name="Xiong G.H."/>
            <person name="Traut W."/>
            <person name="Walsh T.K."/>
            <person name="Worley K.C."/>
            <person name="Wu D."/>
            <person name="Wu W."/>
            <person name="Wu Y.Q."/>
            <person name="Zhang X."/>
            <person name="Zou Z."/>
            <person name="Zucker H."/>
            <person name="Briscoe A.D."/>
            <person name="Burmester T."/>
            <person name="Clem R.J."/>
            <person name="Feyereisen R."/>
            <person name="Grimmelikhuijzen C.J.P."/>
            <person name="Hamodrakas S.J."/>
            <person name="Hansson B.S."/>
            <person name="Huguet E."/>
            <person name="Jermiin L.S."/>
            <person name="Lan Q."/>
            <person name="Lehman H.K."/>
            <person name="Lorenzen M."/>
            <person name="Merzendorfer H."/>
            <person name="Michalopoulos I."/>
            <person name="Morton D.B."/>
            <person name="Muthukrishnan S."/>
            <person name="Oakeshott J.G."/>
            <person name="Palmer W."/>
            <person name="Park Y."/>
            <person name="Passarelli A.L."/>
            <person name="Rozas J."/>
            <person name="Schwartz L.M."/>
            <person name="Smith W."/>
            <person name="Southgate A."/>
            <person name="Vilcinskas A."/>
            <person name="Vogt R."/>
            <person name="Wang P."/>
            <person name="Werren J."/>
            <person name="Yu X.Q."/>
            <person name="Zhou J.J."/>
            <person name="Brown S.J."/>
            <person name="Scherer S.E."/>
            <person name="Richards S."/>
            <person name="Blissard G.W."/>
        </authorList>
    </citation>
    <scope>NUCLEOTIDE SEQUENCE</scope>
</reference>
<gene>
    <name evidence="2" type="ORF">O3G_MSEX004708</name>
</gene>
<dbReference type="AlphaFoldDB" id="A0A922CI67"/>
<sequence length="73" mass="8553">MGRFEVWFRSSSPVTKLLMAISITSGVVVCHRMFYAPYVRRKRYREAEQWANAILEQEENAEYGQDGTNNISY</sequence>
<comment type="caution">
    <text evidence="2">The sequence shown here is derived from an EMBL/GenBank/DDBJ whole genome shotgun (WGS) entry which is preliminary data.</text>
</comment>
<accession>A0A922CI67</accession>
<keyword evidence="1" id="KW-1133">Transmembrane helix</keyword>
<name>A0A922CI67_MANSE</name>
<keyword evidence="3" id="KW-1185">Reference proteome</keyword>